<comment type="caution">
    <text evidence="1">The sequence shown here is derived from an EMBL/GenBank/DDBJ whole genome shotgun (WGS) entry which is preliminary data.</text>
</comment>
<dbReference type="EMBL" id="JARPUR010000002">
    <property type="protein sequence ID" value="KAK4881859.1"/>
    <property type="molecule type" value="Genomic_DNA"/>
</dbReference>
<gene>
    <name evidence="1" type="ORF">RN001_005178</name>
</gene>
<protein>
    <submittedName>
        <fullName evidence="1">Uncharacterized protein</fullName>
    </submittedName>
</protein>
<organism evidence="1 2">
    <name type="scientific">Aquatica leii</name>
    <dbReference type="NCBI Taxonomy" id="1421715"/>
    <lineage>
        <taxon>Eukaryota</taxon>
        <taxon>Metazoa</taxon>
        <taxon>Ecdysozoa</taxon>
        <taxon>Arthropoda</taxon>
        <taxon>Hexapoda</taxon>
        <taxon>Insecta</taxon>
        <taxon>Pterygota</taxon>
        <taxon>Neoptera</taxon>
        <taxon>Endopterygota</taxon>
        <taxon>Coleoptera</taxon>
        <taxon>Polyphaga</taxon>
        <taxon>Elateriformia</taxon>
        <taxon>Elateroidea</taxon>
        <taxon>Lampyridae</taxon>
        <taxon>Luciolinae</taxon>
        <taxon>Aquatica</taxon>
    </lineage>
</organism>
<dbReference type="Proteomes" id="UP001353858">
    <property type="component" value="Unassembled WGS sequence"/>
</dbReference>
<evidence type="ECO:0000313" key="2">
    <source>
        <dbReference type="Proteomes" id="UP001353858"/>
    </source>
</evidence>
<reference evidence="2" key="1">
    <citation type="submission" date="2023-01" db="EMBL/GenBank/DDBJ databases">
        <title>Key to firefly adult light organ development and bioluminescence: homeobox transcription factors regulate luciferase expression and transportation to peroxisome.</title>
        <authorList>
            <person name="Fu X."/>
        </authorList>
    </citation>
    <scope>NUCLEOTIDE SEQUENCE [LARGE SCALE GENOMIC DNA]</scope>
</reference>
<name>A0AAN7PC79_9COLE</name>
<keyword evidence="2" id="KW-1185">Reference proteome</keyword>
<sequence>MLWKVHKEMGSNGVAFNDWKINVKRKSRKIKENFGKTGGGPCNNIKLTDLEEQLLNLISRIHLGDEEILDSLNLEGTGTAMDDDTNNLDIRTYETTSNEVEFETRNVSNLEETILTPAKQAVRLSNLKEKKTPRTTRSATASLKSAIEIYQKAQDADSEKLAIKLKIKKGHLKLKYYEIFKTFEGFEDFYNNI</sequence>
<proteinExistence type="predicted"/>
<evidence type="ECO:0000313" key="1">
    <source>
        <dbReference type="EMBL" id="KAK4881859.1"/>
    </source>
</evidence>
<accession>A0AAN7PC79</accession>
<dbReference type="AlphaFoldDB" id="A0AAN7PC79"/>